<evidence type="ECO:0000259" key="5">
    <source>
        <dbReference type="Pfam" id="PF22939"/>
    </source>
</evidence>
<dbReference type="STRING" id="1168221.R7YV36"/>
<evidence type="ECO:0000313" key="8">
    <source>
        <dbReference type="Proteomes" id="UP000016924"/>
    </source>
</evidence>
<feature type="compositionally biased region" description="Basic and acidic residues" evidence="4">
    <location>
        <begin position="804"/>
        <end position="813"/>
    </location>
</feature>
<dbReference type="PANTHER" id="PTHR24126:SF14">
    <property type="entry name" value="ANK_REP_REGION DOMAIN-CONTAINING PROTEIN"/>
    <property type="match status" value="1"/>
</dbReference>
<dbReference type="PROSITE" id="PS50297">
    <property type="entry name" value="ANK_REP_REGION"/>
    <property type="match status" value="7"/>
</dbReference>
<evidence type="ECO:0000259" key="6">
    <source>
        <dbReference type="Pfam" id="PF24883"/>
    </source>
</evidence>
<dbReference type="Pfam" id="PF13637">
    <property type="entry name" value="Ank_4"/>
    <property type="match status" value="1"/>
</dbReference>
<dbReference type="OrthoDB" id="194358at2759"/>
<dbReference type="Pfam" id="PF12796">
    <property type="entry name" value="Ank_2"/>
    <property type="match status" value="3"/>
</dbReference>
<organism evidence="7 8">
    <name type="scientific">Coniosporium apollinis (strain CBS 100218)</name>
    <name type="common">Rock-inhabiting black yeast</name>
    <dbReference type="NCBI Taxonomy" id="1168221"/>
    <lineage>
        <taxon>Eukaryota</taxon>
        <taxon>Fungi</taxon>
        <taxon>Dikarya</taxon>
        <taxon>Ascomycota</taxon>
        <taxon>Pezizomycotina</taxon>
        <taxon>Dothideomycetes</taxon>
        <taxon>Dothideomycetes incertae sedis</taxon>
        <taxon>Coniosporium</taxon>
    </lineage>
</organism>
<keyword evidence="8" id="KW-1185">Reference proteome</keyword>
<feature type="repeat" description="ANK" evidence="3">
    <location>
        <begin position="677"/>
        <end position="709"/>
    </location>
</feature>
<dbReference type="InterPro" id="IPR036770">
    <property type="entry name" value="Ankyrin_rpt-contain_sf"/>
</dbReference>
<dbReference type="Pfam" id="PF22939">
    <property type="entry name" value="WHD_GPIID"/>
    <property type="match status" value="1"/>
</dbReference>
<evidence type="ECO:0000256" key="4">
    <source>
        <dbReference type="SAM" id="MobiDB-lite"/>
    </source>
</evidence>
<dbReference type="InterPro" id="IPR002110">
    <property type="entry name" value="Ankyrin_rpt"/>
</dbReference>
<keyword evidence="2 3" id="KW-0040">ANK repeat</keyword>
<feature type="repeat" description="ANK" evidence="3">
    <location>
        <begin position="710"/>
        <end position="742"/>
    </location>
</feature>
<dbReference type="HOGENOM" id="CLU_000288_34_7_1"/>
<dbReference type="GeneID" id="19902322"/>
<feature type="repeat" description="ANK" evidence="3">
    <location>
        <begin position="743"/>
        <end position="775"/>
    </location>
</feature>
<feature type="repeat" description="ANK" evidence="3">
    <location>
        <begin position="644"/>
        <end position="676"/>
    </location>
</feature>
<evidence type="ECO:0000256" key="1">
    <source>
        <dbReference type="ARBA" id="ARBA00022737"/>
    </source>
</evidence>
<evidence type="ECO:0000256" key="3">
    <source>
        <dbReference type="PROSITE-ProRule" id="PRU00023"/>
    </source>
</evidence>
<accession>R7YV36</accession>
<dbReference type="InterPro" id="IPR054471">
    <property type="entry name" value="GPIID_WHD"/>
</dbReference>
<dbReference type="AlphaFoldDB" id="R7YV36"/>
<reference evidence="8" key="1">
    <citation type="submission" date="2012-06" db="EMBL/GenBank/DDBJ databases">
        <title>The genome sequence of Coniosporium apollinis CBS 100218.</title>
        <authorList>
            <consortium name="The Broad Institute Genome Sequencing Platform"/>
            <person name="Cuomo C."/>
            <person name="Gorbushina A."/>
            <person name="Noack S."/>
            <person name="Walker B."/>
            <person name="Young S.K."/>
            <person name="Zeng Q."/>
            <person name="Gargeya S."/>
            <person name="Fitzgerald M."/>
            <person name="Haas B."/>
            <person name="Abouelleil A."/>
            <person name="Alvarado L."/>
            <person name="Arachchi H.M."/>
            <person name="Berlin A.M."/>
            <person name="Chapman S.B."/>
            <person name="Goldberg J."/>
            <person name="Griggs A."/>
            <person name="Gujja S."/>
            <person name="Hansen M."/>
            <person name="Howarth C."/>
            <person name="Imamovic A."/>
            <person name="Larimer J."/>
            <person name="McCowan C."/>
            <person name="Montmayeur A."/>
            <person name="Murphy C."/>
            <person name="Neiman D."/>
            <person name="Pearson M."/>
            <person name="Priest M."/>
            <person name="Roberts A."/>
            <person name="Saif S."/>
            <person name="Shea T."/>
            <person name="Sisk P."/>
            <person name="Sykes S."/>
            <person name="Wortman J."/>
            <person name="Nusbaum C."/>
            <person name="Birren B."/>
        </authorList>
    </citation>
    <scope>NUCLEOTIDE SEQUENCE [LARGE SCALE GENOMIC DNA]</scope>
    <source>
        <strain evidence="8">CBS 100218</strain>
    </source>
</reference>
<dbReference type="RefSeq" id="XP_007781089.1">
    <property type="nucleotide sequence ID" value="XM_007782899.1"/>
</dbReference>
<dbReference type="OMA" id="GKANSWI"/>
<gene>
    <name evidence="7" type="ORF">W97_05011</name>
</gene>
<dbReference type="Pfam" id="PF24883">
    <property type="entry name" value="NPHP3_N"/>
    <property type="match status" value="1"/>
</dbReference>
<evidence type="ECO:0000313" key="7">
    <source>
        <dbReference type="EMBL" id="EON65772.1"/>
    </source>
</evidence>
<feature type="region of interest" description="Disordered" evidence="4">
    <location>
        <begin position="802"/>
        <end position="822"/>
    </location>
</feature>
<dbReference type="Gene3D" id="1.25.40.20">
    <property type="entry name" value="Ankyrin repeat-containing domain"/>
    <property type="match status" value="5"/>
</dbReference>
<dbReference type="SMART" id="SM00248">
    <property type="entry name" value="ANK"/>
    <property type="match status" value="9"/>
</dbReference>
<feature type="domain" description="Nephrocystin 3-like N-terminal" evidence="6">
    <location>
        <begin position="9"/>
        <end position="129"/>
    </location>
</feature>
<dbReference type="Proteomes" id="UP000016924">
    <property type="component" value="Unassembled WGS sequence"/>
</dbReference>
<protein>
    <submittedName>
        <fullName evidence="7">Uncharacterized protein</fullName>
    </submittedName>
</protein>
<sequence>MLNETPRTQASADIVCYFFFKDDNEEQKSAINALRALLHQIYVAERHLVKHAMAEHDKKSERFVEELGTLWNILIATAKDRPAGNIVCIIDALDECEFRSRHQLMDSFVRFHSAETTQNRGLKILVTGRPYLEIERGFATLPAIRLKAELELNTIDHDIELVVRSKIRRIGRSGSMSEQMQCELETNLLASADRTFLWVSLILELLERSPRGSKHALQNLIDTLPEGLDAVYEKILTKAAPEGPDRDYVTKLLHLILGAARPLSLEEMNIALAISPKHKSESDLAEDLEPQLDQAIRGLSGLFVRIIDDRIYLVHQTAKEFLLSSSGSQEQAMGWKHSFGQQNSDRLLAAACLRYLTLSDFENSGPLCISIGEWPSTAEEKKRPDELLNEYLSWHKFLDYAARNWASHFQATQHDNELTKLALVNCRTQTKRFETWFGIYWGGGRGAVPWPWPPRWTDLHVGAYLGLEAVVELLLREGFDVEIFDCNEQTMKRLRMGYRVPVKAVLDAGASTEFMNAWGRSTLSATSKNGLEAVVKLSLDMGAHLKPEKEDDQTPLCVAAAGGQQAVVALLLRRGPDVNTANIYSRTLLMEAIERGDEVLVQLLLELKDSSNRTPLYVATLYGHQAVTKLLLQRGANVNTVNIHGRTPLMEAAKWGDEVPVQLLLEHGADPNPSDGYGDTALTEAAEHGHDAIIRILLEYGANLEVKNIHGRTPQLLAAELGRKETVKLLLAYGADPDAEDNHLITPLSCAAAAGHEEVAKLLLAKGARINSCDRDMRTPLSWAAENGRKGMVQLLLAKSADPNAKDREDKTPLMRAQEPGRWGRRDEAVVTLLQSCSEAQSTKIGAEPSRMAESCTNKAVVELRVEGRL</sequence>
<dbReference type="InterPro" id="IPR056884">
    <property type="entry name" value="NPHP3-like_N"/>
</dbReference>
<feature type="repeat" description="ANK" evidence="3">
    <location>
        <begin position="776"/>
        <end position="808"/>
    </location>
</feature>
<feature type="domain" description="GPI inositol-deacylase winged helix" evidence="5">
    <location>
        <begin position="250"/>
        <end position="330"/>
    </location>
</feature>
<evidence type="ECO:0000256" key="2">
    <source>
        <dbReference type="ARBA" id="ARBA00023043"/>
    </source>
</evidence>
<proteinExistence type="predicted"/>
<dbReference type="eggNOG" id="KOG4177">
    <property type="taxonomic scope" value="Eukaryota"/>
</dbReference>
<feature type="repeat" description="ANK" evidence="3">
    <location>
        <begin position="551"/>
        <end position="583"/>
    </location>
</feature>
<feature type="repeat" description="ANK" evidence="3">
    <location>
        <begin position="611"/>
        <end position="643"/>
    </location>
</feature>
<dbReference type="PROSITE" id="PS50088">
    <property type="entry name" value="ANK_REPEAT"/>
    <property type="match status" value="7"/>
</dbReference>
<dbReference type="PANTHER" id="PTHR24126">
    <property type="entry name" value="ANKYRIN REPEAT, PH AND SEC7 DOMAIN CONTAINING PROTEIN SECG-RELATED"/>
    <property type="match status" value="1"/>
</dbReference>
<name>R7YV36_CONA1</name>
<dbReference type="EMBL" id="JH767576">
    <property type="protein sequence ID" value="EON65772.1"/>
    <property type="molecule type" value="Genomic_DNA"/>
</dbReference>
<dbReference type="SUPFAM" id="SSF48403">
    <property type="entry name" value="Ankyrin repeat"/>
    <property type="match status" value="1"/>
</dbReference>
<dbReference type="Pfam" id="PF00023">
    <property type="entry name" value="Ank"/>
    <property type="match status" value="1"/>
</dbReference>
<keyword evidence="1" id="KW-0677">Repeat</keyword>